<evidence type="ECO:0000256" key="1">
    <source>
        <dbReference type="SAM" id="MobiDB-lite"/>
    </source>
</evidence>
<dbReference type="PROSITE" id="PS50994">
    <property type="entry name" value="INTEGRASE"/>
    <property type="match status" value="1"/>
</dbReference>
<protein>
    <submittedName>
        <fullName evidence="3">Integrase catalytic subunit</fullName>
    </submittedName>
</protein>
<dbReference type="Proteomes" id="UP000054870">
    <property type="component" value="Unassembled WGS sequence"/>
</dbReference>
<dbReference type="Gene3D" id="3.30.420.10">
    <property type="entry name" value="Ribonuclease H-like superfamily/Ribonuclease H"/>
    <property type="match status" value="1"/>
</dbReference>
<dbReference type="OrthoDB" id="5439087at2"/>
<reference evidence="3" key="1">
    <citation type="submission" date="2016-01" db="EMBL/GenBank/DDBJ databases">
        <authorList>
            <person name="Peeters C."/>
        </authorList>
    </citation>
    <scope>NUCLEOTIDE SEQUENCE [LARGE SCALE GENOMIC DNA]</scope>
    <source>
        <strain evidence="3">LMG 29318</strain>
    </source>
</reference>
<dbReference type="GO" id="GO:0003676">
    <property type="term" value="F:nucleic acid binding"/>
    <property type="evidence" value="ECO:0007669"/>
    <property type="project" value="InterPro"/>
</dbReference>
<dbReference type="AlphaFoldDB" id="A0A158DGI4"/>
<evidence type="ECO:0000313" key="4">
    <source>
        <dbReference type="Proteomes" id="UP000054870"/>
    </source>
</evidence>
<dbReference type="RefSeq" id="WP_061128226.1">
    <property type="nucleotide sequence ID" value="NZ_FCOF02000062.1"/>
</dbReference>
<dbReference type="SUPFAM" id="SSF53098">
    <property type="entry name" value="Ribonuclease H-like"/>
    <property type="match status" value="1"/>
</dbReference>
<accession>A0A158DGI4</accession>
<evidence type="ECO:0000259" key="2">
    <source>
        <dbReference type="PROSITE" id="PS50994"/>
    </source>
</evidence>
<gene>
    <name evidence="3" type="ORF">AWB75_06609</name>
</gene>
<dbReference type="InterPro" id="IPR012337">
    <property type="entry name" value="RNaseH-like_sf"/>
</dbReference>
<feature type="compositionally biased region" description="Basic residues" evidence="1">
    <location>
        <begin position="488"/>
        <end position="497"/>
    </location>
</feature>
<keyword evidence="4" id="KW-1185">Reference proteome</keyword>
<evidence type="ECO:0000313" key="3">
    <source>
        <dbReference type="EMBL" id="SAK92927.1"/>
    </source>
</evidence>
<dbReference type="Pfam" id="PF09299">
    <property type="entry name" value="Mu-transpos_C"/>
    <property type="match status" value="1"/>
</dbReference>
<proteinExistence type="predicted"/>
<dbReference type="InterPro" id="IPR015378">
    <property type="entry name" value="Transposase-like_Mu_C"/>
</dbReference>
<dbReference type="InterPro" id="IPR036397">
    <property type="entry name" value="RNaseH_sf"/>
</dbReference>
<feature type="region of interest" description="Disordered" evidence="1">
    <location>
        <begin position="487"/>
        <end position="541"/>
    </location>
</feature>
<dbReference type="GO" id="GO:0015074">
    <property type="term" value="P:DNA integration"/>
    <property type="evidence" value="ECO:0007669"/>
    <property type="project" value="InterPro"/>
</dbReference>
<organism evidence="3 4">
    <name type="scientific">Caballeronia catudaia</name>
    <dbReference type="NCBI Taxonomy" id="1777136"/>
    <lineage>
        <taxon>Bacteria</taxon>
        <taxon>Pseudomonadati</taxon>
        <taxon>Pseudomonadota</taxon>
        <taxon>Betaproteobacteria</taxon>
        <taxon>Burkholderiales</taxon>
        <taxon>Burkholderiaceae</taxon>
        <taxon>Caballeronia</taxon>
    </lineage>
</organism>
<comment type="caution">
    <text evidence="3">The sequence shown here is derived from an EMBL/GenBank/DDBJ whole genome shotgun (WGS) entry which is preliminary data.</text>
</comment>
<dbReference type="InterPro" id="IPR001584">
    <property type="entry name" value="Integrase_cat-core"/>
</dbReference>
<feature type="domain" description="Integrase catalytic" evidence="2">
    <location>
        <begin position="151"/>
        <end position="355"/>
    </location>
</feature>
<name>A0A158DGI4_9BURK</name>
<dbReference type="EMBL" id="FCOF02000062">
    <property type="protein sequence ID" value="SAK92927.1"/>
    <property type="molecule type" value="Genomic_DNA"/>
</dbReference>
<sequence>MAKPENDAEREAAIARVLRPLGTGPLPLEQAKQAAKLLNLHWATVYRLRRRFLSNPVTSAVKARERGPKRGKRQLGGRTEAIVDDVLNVWLPKQRQLAHPLSDLTLEIRRRCAESGARPPSRSTVARWWATHRETQALERVNADQPPGNFVVRNPLNVVQVDHTQADLLVVDDLLRRPLGRPWLSLAVDVATRCVVGFYLGMDRPGAATVALLLTRVVLPKAEWLEKLGVQAEWPMHGMPRVLHLDNAAEFKSRALLAGCAEYGIELMYRPVGRPHFGGHIERLNRTLMERVHGLPGSTGSSPKGRKARPPEKQAALTLREFEQWLALEIAQHYHHSAHRGLLGATPASTWTSRTAAAPAPTLPESPDAALRFLVRFLPIARRTIQSDGLTLFYVRYWHPIFSAWREDRRLVTIRYHPEDLSRIFVSSTGKEFIEVRYADLRRPPISLWEQRAAVKALRDEGQRTISEVMVFRTIEQQRRLIADAKSMARKAKRHSTPAREHSAHGIFEQGASPSAASASTQQPDPVDYSKPATAYDVEQW</sequence>